<dbReference type="InterPro" id="IPR012433">
    <property type="entry name" value="Imm11"/>
</dbReference>
<dbReference type="Proteomes" id="UP000233748">
    <property type="component" value="Unassembled WGS sequence"/>
</dbReference>
<evidence type="ECO:0000259" key="1">
    <source>
        <dbReference type="Pfam" id="PF07791"/>
    </source>
</evidence>
<evidence type="ECO:0000313" key="3">
    <source>
        <dbReference type="EMBL" id="PKV18812.1"/>
    </source>
</evidence>
<name>A0A2N3RQ08_9XANT</name>
<reference evidence="4 5" key="1">
    <citation type="submission" date="2017-11" db="EMBL/GenBank/DDBJ databases">
        <title>Xanthomonas prunicola sp. nov., a novel pathogen that affects nectarine (Prunus persica var. nectarine) trees.</title>
        <authorList>
            <person name="Lopez M."/>
            <person name="Lopez-Soriano P."/>
            <person name="Garita-Cambronero J."/>
            <person name="Beltran C."/>
            <person name="Taghouti G."/>
            <person name="Portier P."/>
            <person name="Cubero J."/>
            <person name="Fischer-Le Saux M."/>
            <person name="Marco-Noales E."/>
        </authorList>
    </citation>
    <scope>NUCLEOTIDE SEQUENCE [LARGE SCALE GENOMIC DNA]</scope>
    <source>
        <strain evidence="2 4">CFBP8353</strain>
        <strain evidence="3 5">CFBP8354</strain>
    </source>
</reference>
<organism evidence="2 4">
    <name type="scientific">Xanthomonas prunicola</name>
    <dbReference type="NCBI Taxonomy" id="2053930"/>
    <lineage>
        <taxon>Bacteria</taxon>
        <taxon>Pseudomonadati</taxon>
        <taxon>Pseudomonadota</taxon>
        <taxon>Gammaproteobacteria</taxon>
        <taxon>Lysobacterales</taxon>
        <taxon>Lysobacteraceae</taxon>
        <taxon>Xanthomonas</taxon>
    </lineage>
</organism>
<dbReference type="Proteomes" id="UP000233720">
    <property type="component" value="Unassembled WGS sequence"/>
</dbReference>
<dbReference type="Pfam" id="PF07791">
    <property type="entry name" value="Imm11"/>
    <property type="match status" value="1"/>
</dbReference>
<evidence type="ECO:0000313" key="5">
    <source>
        <dbReference type="Proteomes" id="UP000233748"/>
    </source>
</evidence>
<feature type="domain" description="Immunity MXAN-0049 protein" evidence="1">
    <location>
        <begin position="20"/>
        <end position="215"/>
    </location>
</feature>
<protein>
    <recommendedName>
        <fullName evidence="1">Immunity MXAN-0049 protein domain-containing protein</fullName>
    </recommendedName>
</protein>
<proteinExistence type="predicted"/>
<dbReference type="RefSeq" id="WP_101362282.1">
    <property type="nucleotide sequence ID" value="NZ_PHKV01000001.1"/>
</dbReference>
<dbReference type="EMBL" id="PHKV01000001">
    <property type="protein sequence ID" value="PKV14530.1"/>
    <property type="molecule type" value="Genomic_DNA"/>
</dbReference>
<sequence length="218" mass="23952">MNEAKEARATLHNAPQKGAFYILRSDMGGGGRGHGVEFENEDAVPFSIADSLPGEDAGLAALKETPRLRYDSRIGDMPNDMHDGFKGYWLVSEPLKQVFEAADPEGFAFALCDFRLEDGTPGEPYYLCDVVRVIEAIDEAASTIKVLTGYRNGKYYDITGGAQFAFNKDVVGTAHIFRTPYTADAFCDRFLRDTLISQGFGKSPKKRGVRLIDAANYG</sequence>
<comment type="caution">
    <text evidence="2">The sequence shown here is derived from an EMBL/GenBank/DDBJ whole genome shotgun (WGS) entry which is preliminary data.</text>
</comment>
<accession>A0A2N3RQ08</accession>
<evidence type="ECO:0000313" key="4">
    <source>
        <dbReference type="Proteomes" id="UP000233720"/>
    </source>
</evidence>
<dbReference type="AlphaFoldDB" id="A0A2N3RQ08"/>
<dbReference type="EMBL" id="PHKW01000001">
    <property type="protein sequence ID" value="PKV18812.1"/>
    <property type="molecule type" value="Genomic_DNA"/>
</dbReference>
<dbReference type="OrthoDB" id="8652351at2"/>
<keyword evidence="5" id="KW-1185">Reference proteome</keyword>
<evidence type="ECO:0000313" key="2">
    <source>
        <dbReference type="EMBL" id="PKV14530.1"/>
    </source>
</evidence>
<gene>
    <name evidence="2" type="ORF">XpruCFBP8353_05700</name>
    <name evidence="3" type="ORF">XpruCFBP8354_05700</name>
</gene>